<evidence type="ECO:0000313" key="2">
    <source>
        <dbReference type="EMBL" id="QPB09229.1"/>
    </source>
</evidence>
<feature type="transmembrane region" description="Helical" evidence="1">
    <location>
        <begin position="104"/>
        <end position="127"/>
    </location>
</feature>
<evidence type="ECO:0000256" key="1">
    <source>
        <dbReference type="SAM" id="Phobius"/>
    </source>
</evidence>
<gene>
    <name evidence="2" type="ORF">CPT_Miami_134</name>
</gene>
<feature type="transmembrane region" description="Helical" evidence="1">
    <location>
        <begin position="48"/>
        <end position="65"/>
    </location>
</feature>
<keyword evidence="1" id="KW-0472">Membrane</keyword>
<dbReference type="EMBL" id="MT701590">
    <property type="protein sequence ID" value="QPB09229.1"/>
    <property type="molecule type" value="Genomic_DNA"/>
</dbReference>
<organism evidence="2 3">
    <name type="scientific">Klebsiella phage Miami</name>
    <dbReference type="NCBI Taxonomy" id="2767581"/>
    <lineage>
        <taxon>Viruses</taxon>
        <taxon>Duplodnaviria</taxon>
        <taxon>Heunggongvirae</taxon>
        <taxon>Uroviricota</taxon>
        <taxon>Caudoviricetes</taxon>
        <taxon>Chimalliviridae</taxon>
        <taxon>Miamivirus</taxon>
        <taxon>Miamivirus miami</taxon>
    </lineage>
</organism>
<accession>A0A873WCT5</accession>
<proteinExistence type="predicted"/>
<reference evidence="2 3" key="1">
    <citation type="submission" date="2020-07" db="EMBL/GenBank/DDBJ databases">
        <title>Complete genome sequence of Klebsiella pneumoniae phage Miami.</title>
        <authorList>
            <person name="Mora D.A."/>
            <person name="Lessor L."/>
            <person name="Gill J."/>
            <person name="Liu M."/>
        </authorList>
    </citation>
    <scope>NUCLEOTIDE SEQUENCE [LARGE SCALE GENOMIC DNA]</scope>
</reference>
<name>A0A873WCT5_9CAUD</name>
<keyword evidence="1" id="KW-1133">Transmembrane helix</keyword>
<evidence type="ECO:0000313" key="3">
    <source>
        <dbReference type="Proteomes" id="UP000662782"/>
    </source>
</evidence>
<sequence>MSTISQNSTTDMNGKVTFNKGAFPQLMTPTFMIFIWAYQPVMNAIQGWNPAIGFIFAFVVFLIWFCHDRAFLASQGAFVPHWLWFLFVPVYIYKRQKRNGNSRWWVVFWLISVLMGLVVSAATMAVFHPQGY</sequence>
<feature type="transmembrane region" description="Helical" evidence="1">
    <location>
        <begin position="71"/>
        <end position="92"/>
    </location>
</feature>
<dbReference type="Proteomes" id="UP000662782">
    <property type="component" value="Segment"/>
</dbReference>
<keyword evidence="3" id="KW-1185">Reference proteome</keyword>
<protein>
    <submittedName>
        <fullName evidence="2">Uncharacterized protein</fullName>
    </submittedName>
</protein>
<keyword evidence="1" id="KW-0812">Transmembrane</keyword>